<dbReference type="Proteomes" id="UP000515318">
    <property type="component" value="Segment"/>
</dbReference>
<evidence type="ECO:0000256" key="2">
    <source>
        <dbReference type="ARBA" id="ARBA00022732"/>
    </source>
</evidence>
<feature type="domain" description="Bacteriophage T7 tail fibre protein-like N-terminal" evidence="4">
    <location>
        <begin position="1"/>
        <end position="104"/>
    </location>
</feature>
<proteinExistence type="predicted"/>
<evidence type="ECO:0000313" key="5">
    <source>
        <dbReference type="EMBL" id="QMP84068.1"/>
    </source>
</evidence>
<name>A0A7D7IS78_9CAUD</name>
<protein>
    <submittedName>
        <fullName evidence="5">Tail fiber protein</fullName>
    </submittedName>
</protein>
<reference evidence="5 6" key="1">
    <citation type="submission" date="2020-04" db="EMBL/GenBank/DDBJ databases">
        <authorList>
            <person name="Martino G."/>
            <person name="Holtappels D."/>
            <person name="Wagemans J."/>
            <person name="Lavigne R."/>
            <person name="Turina M."/>
            <person name="Ciuffo M."/>
        </authorList>
    </citation>
    <scope>NUCLEOTIDE SEQUENCE [LARGE SCALE GENOMIC DNA]</scope>
</reference>
<keyword evidence="3" id="KW-0946">Virion</keyword>
<evidence type="ECO:0000259" key="4">
    <source>
        <dbReference type="Pfam" id="PF03906"/>
    </source>
</evidence>
<comment type="subcellular location">
    <subcellularLocation>
        <location evidence="1">Virion</location>
    </subcellularLocation>
</comment>
<dbReference type="EMBL" id="MT354570">
    <property type="protein sequence ID" value="QMP84068.1"/>
    <property type="molecule type" value="Genomic_DNA"/>
</dbReference>
<dbReference type="Pfam" id="PF03906">
    <property type="entry name" value="Phage_T7_tail"/>
    <property type="match status" value="1"/>
</dbReference>
<keyword evidence="6" id="KW-1185">Reference proteome</keyword>
<organism evidence="5 6">
    <name type="scientific">Pseudomonas phage phiB1_1</name>
    <dbReference type="NCBI Taxonomy" id="2755402"/>
    <lineage>
        <taxon>Viruses</taxon>
        <taxon>Duplodnaviria</taxon>
        <taxon>Heunggongvirae</taxon>
        <taxon>Uroviricota</taxon>
        <taxon>Caudoviricetes</taxon>
        <taxon>Autographivirales</taxon>
        <taxon>Autoscriptoviridae</taxon>
        <taxon>Krylovirinae</taxon>
        <taxon>Torinorumvirus</taxon>
        <taxon>Torinorumvirus B11</taxon>
    </lineage>
</organism>
<evidence type="ECO:0000256" key="1">
    <source>
        <dbReference type="ARBA" id="ARBA00004328"/>
    </source>
</evidence>
<sequence>MAQVPIVEDNHTGDGVTRVYGLTWPYLDKSEVFVSVDGANVPYNWLAGSDSSLQLINAPAVGAKISVYRNTRAFVPLHKFSVGVPFLPRYVDENAEQLLYALQEGISGFGEVSEESAQALLVAQQAEASAAAAVAATLKEAATRAEADANIQDQLTGNVPLLASAFSEISWHGQRINNSVNIPANVNAWSFGPTMTIALGQVVTVGAGASWTIANGATSGDGTLSAEIPSPLDFGAL</sequence>
<evidence type="ECO:0000313" key="6">
    <source>
        <dbReference type="Proteomes" id="UP000515318"/>
    </source>
</evidence>
<evidence type="ECO:0000256" key="3">
    <source>
        <dbReference type="ARBA" id="ARBA00022844"/>
    </source>
</evidence>
<dbReference type="InterPro" id="IPR005604">
    <property type="entry name" value="Phage_T7_tail_fibre-like_N"/>
</dbReference>
<accession>A0A7D7IS78</accession>
<dbReference type="GO" id="GO:0098015">
    <property type="term" value="C:virus tail"/>
    <property type="evidence" value="ECO:0007669"/>
    <property type="project" value="UniProtKB-KW"/>
</dbReference>
<keyword evidence="2" id="KW-1227">Viral tail protein</keyword>
<gene>
    <name evidence="5" type="ORF">phiB1_1_41</name>
</gene>